<accession>A0ABV8BNP8</accession>
<reference evidence="2" key="1">
    <citation type="journal article" date="2019" name="Int. J. Syst. Evol. Microbiol.">
        <title>The Global Catalogue of Microorganisms (GCM) 10K type strain sequencing project: providing services to taxonomists for standard genome sequencing and annotation.</title>
        <authorList>
            <consortium name="The Broad Institute Genomics Platform"/>
            <consortium name="The Broad Institute Genome Sequencing Center for Infectious Disease"/>
            <person name="Wu L."/>
            <person name="Ma J."/>
        </authorList>
    </citation>
    <scope>NUCLEOTIDE SEQUENCE [LARGE SCALE GENOMIC DNA]</scope>
    <source>
        <strain evidence="2">CGMCC 4.7405</strain>
    </source>
</reference>
<dbReference type="EMBL" id="JBHRZI010000008">
    <property type="protein sequence ID" value="MFC3890916.1"/>
    <property type="molecule type" value="Genomic_DNA"/>
</dbReference>
<evidence type="ECO:0000313" key="2">
    <source>
        <dbReference type="Proteomes" id="UP001595690"/>
    </source>
</evidence>
<proteinExistence type="predicted"/>
<dbReference type="RefSeq" id="WP_382369695.1">
    <property type="nucleotide sequence ID" value="NZ_JBHRZI010000008.1"/>
</dbReference>
<organism evidence="1 2">
    <name type="scientific">Lentzea rhizosphaerae</name>
    <dbReference type="NCBI Taxonomy" id="2041025"/>
    <lineage>
        <taxon>Bacteria</taxon>
        <taxon>Bacillati</taxon>
        <taxon>Actinomycetota</taxon>
        <taxon>Actinomycetes</taxon>
        <taxon>Pseudonocardiales</taxon>
        <taxon>Pseudonocardiaceae</taxon>
        <taxon>Lentzea</taxon>
    </lineage>
</organism>
<comment type="caution">
    <text evidence="1">The sequence shown here is derived from an EMBL/GenBank/DDBJ whole genome shotgun (WGS) entry which is preliminary data.</text>
</comment>
<name>A0ABV8BNP8_9PSEU</name>
<gene>
    <name evidence="1" type="ORF">ACFOWZ_05470</name>
</gene>
<dbReference type="Proteomes" id="UP001595690">
    <property type="component" value="Unassembled WGS sequence"/>
</dbReference>
<sequence length="65" mass="7041">MDQAWTSDLVVRTSHRLGEKGGSTRVTYRAEFTEAAANTVRLASGPAGLHQTDACRRGRVQEAVP</sequence>
<evidence type="ECO:0000313" key="1">
    <source>
        <dbReference type="EMBL" id="MFC3890916.1"/>
    </source>
</evidence>
<protein>
    <submittedName>
        <fullName evidence="1">Uncharacterized protein</fullName>
    </submittedName>
</protein>
<keyword evidence="2" id="KW-1185">Reference proteome</keyword>